<dbReference type="PROSITE" id="PS00678">
    <property type="entry name" value="WD_REPEATS_1"/>
    <property type="match status" value="1"/>
</dbReference>
<dbReference type="InParanoid" id="A0A7R8UH89"/>
<dbReference type="EMBL" id="LR899010">
    <property type="protein sequence ID" value="CAD7080840.1"/>
    <property type="molecule type" value="Genomic_DNA"/>
</dbReference>
<keyword evidence="2 4" id="KW-0853">WD repeat</keyword>
<evidence type="ECO:0000313" key="5">
    <source>
        <dbReference type="EMBL" id="CAD7080840.1"/>
    </source>
</evidence>
<dbReference type="GO" id="GO:0000347">
    <property type="term" value="C:THO complex"/>
    <property type="evidence" value="ECO:0007669"/>
    <property type="project" value="TreeGrafter"/>
</dbReference>
<dbReference type="InterPro" id="IPR042626">
    <property type="entry name" value="THOC6"/>
</dbReference>
<dbReference type="Pfam" id="PF00400">
    <property type="entry name" value="WD40"/>
    <property type="match status" value="1"/>
</dbReference>
<dbReference type="SUPFAM" id="SSF50978">
    <property type="entry name" value="WD40 repeat-like"/>
    <property type="match status" value="1"/>
</dbReference>
<keyword evidence="6" id="KW-1185">Reference proteome</keyword>
<dbReference type="PROSITE" id="PS50082">
    <property type="entry name" value="WD_REPEATS_2"/>
    <property type="match status" value="1"/>
</dbReference>
<reference evidence="5 6" key="1">
    <citation type="submission" date="2020-11" db="EMBL/GenBank/DDBJ databases">
        <authorList>
            <person name="Wallbank WR R."/>
            <person name="Pardo Diaz C."/>
            <person name="Kozak K."/>
            <person name="Martin S."/>
            <person name="Jiggins C."/>
            <person name="Moest M."/>
            <person name="Warren A I."/>
            <person name="Generalovic N T."/>
            <person name="Byers J.R.P. K."/>
            <person name="Montejo-Kovacevich G."/>
            <person name="Yen C E."/>
        </authorList>
    </citation>
    <scope>NUCLEOTIDE SEQUENCE [LARGE SCALE GENOMIC DNA]</scope>
</reference>
<keyword evidence="3" id="KW-0677">Repeat</keyword>
<dbReference type="Gene3D" id="2.130.10.10">
    <property type="entry name" value="YVTN repeat-like/Quinoprotein amine dehydrogenase"/>
    <property type="match status" value="1"/>
</dbReference>
<dbReference type="FunCoup" id="A0A7R8UH89">
    <property type="interactions" value="1053"/>
</dbReference>
<evidence type="ECO:0000256" key="2">
    <source>
        <dbReference type="ARBA" id="ARBA00022574"/>
    </source>
</evidence>
<dbReference type="PANTHER" id="PTHR44411:SF1">
    <property type="entry name" value="THO COMPLEX SUBUNIT 6 HOMOLOG"/>
    <property type="match status" value="1"/>
</dbReference>
<dbReference type="InterPro" id="IPR015943">
    <property type="entry name" value="WD40/YVTN_repeat-like_dom_sf"/>
</dbReference>
<evidence type="ECO:0000256" key="3">
    <source>
        <dbReference type="ARBA" id="ARBA00022737"/>
    </source>
</evidence>
<gene>
    <name evidence="5" type="ORF">HERILL_LOCUS3976</name>
</gene>
<protein>
    <recommendedName>
        <fullName evidence="7">THO complex subunit 6</fullName>
    </recommendedName>
</protein>
<dbReference type="PANTHER" id="PTHR44411">
    <property type="entry name" value="THO COMPLEX SUBUNIT 6 HOMOLOG"/>
    <property type="match status" value="1"/>
</dbReference>
<dbReference type="AlphaFoldDB" id="A0A7R8UH89"/>
<name>A0A7R8UH89_HERIL</name>
<evidence type="ECO:0008006" key="7">
    <source>
        <dbReference type="Google" id="ProtNLM"/>
    </source>
</evidence>
<dbReference type="Proteomes" id="UP000594454">
    <property type="component" value="Chromosome 2"/>
</dbReference>
<dbReference type="InterPro" id="IPR019775">
    <property type="entry name" value="WD40_repeat_CS"/>
</dbReference>
<evidence type="ECO:0000313" key="6">
    <source>
        <dbReference type="Proteomes" id="UP000594454"/>
    </source>
</evidence>
<dbReference type="GO" id="GO:0006406">
    <property type="term" value="P:mRNA export from nucleus"/>
    <property type="evidence" value="ECO:0007669"/>
    <property type="project" value="TreeGrafter"/>
</dbReference>
<dbReference type="GO" id="GO:0000346">
    <property type="term" value="C:transcription export complex"/>
    <property type="evidence" value="ECO:0007669"/>
    <property type="project" value="TreeGrafter"/>
</dbReference>
<evidence type="ECO:0000256" key="1">
    <source>
        <dbReference type="ARBA" id="ARBA00009728"/>
    </source>
</evidence>
<comment type="similarity">
    <text evidence="1">Belongs to the WD repeat THOC6 family.</text>
</comment>
<evidence type="ECO:0000256" key="4">
    <source>
        <dbReference type="PROSITE-ProRule" id="PRU00221"/>
    </source>
</evidence>
<dbReference type="SMART" id="SM00320">
    <property type="entry name" value="WD40"/>
    <property type="match status" value="2"/>
</dbReference>
<feature type="repeat" description="WD" evidence="4">
    <location>
        <begin position="160"/>
        <end position="199"/>
    </location>
</feature>
<dbReference type="InterPro" id="IPR036322">
    <property type="entry name" value="WD40_repeat_dom_sf"/>
</dbReference>
<accession>A0A7R8UH89</accession>
<dbReference type="OMA" id="FTEDWLL"/>
<dbReference type="OrthoDB" id="273067at2759"/>
<sequence length="337" mass="37597">MGFSSRKLLYNTVLSQTLSECGNFLFVGNNFGDIFILSLERLEANNVEYDAKELPNKSPLEPTLIFTVDSKAAVNSLKFHRGFLIVGTVGSIAGYVWNEDKQQIGKKSWEVKIPSAPESIEAADVNFMWVDKASDNLFAGCGDHAVYQISLEDGRMVRTFSGHKDYIHCVTGLENNLYSASEDGTIVFWDIRECKQVGRLEPHTNADLARPEFGKWQGTVSVTNDWLICGGGPRASMWHLRSLECTNILPFPEKVHCSEFLDDLIVIAGEHPFLHQYSFNAEVVAEVPISGASAYSVVLQNEPIKLMSVGGASNFLDIYTNFNYRDLIVKLYSSKKD</sequence>
<proteinExistence type="inferred from homology"/>
<dbReference type="InterPro" id="IPR001680">
    <property type="entry name" value="WD40_rpt"/>
</dbReference>
<organism evidence="5 6">
    <name type="scientific">Hermetia illucens</name>
    <name type="common">Black soldier fly</name>
    <dbReference type="NCBI Taxonomy" id="343691"/>
    <lineage>
        <taxon>Eukaryota</taxon>
        <taxon>Metazoa</taxon>
        <taxon>Ecdysozoa</taxon>
        <taxon>Arthropoda</taxon>
        <taxon>Hexapoda</taxon>
        <taxon>Insecta</taxon>
        <taxon>Pterygota</taxon>
        <taxon>Neoptera</taxon>
        <taxon>Endopterygota</taxon>
        <taxon>Diptera</taxon>
        <taxon>Brachycera</taxon>
        <taxon>Stratiomyomorpha</taxon>
        <taxon>Stratiomyidae</taxon>
        <taxon>Hermetiinae</taxon>
        <taxon>Hermetia</taxon>
    </lineage>
</organism>